<keyword evidence="2" id="KW-1185">Reference proteome</keyword>
<reference evidence="2" key="1">
    <citation type="journal article" date="2019" name="Int. J. Syst. Evol. Microbiol.">
        <title>The Global Catalogue of Microorganisms (GCM) 10K type strain sequencing project: providing services to taxonomists for standard genome sequencing and annotation.</title>
        <authorList>
            <consortium name="The Broad Institute Genomics Platform"/>
            <consortium name="The Broad Institute Genome Sequencing Center for Infectious Disease"/>
            <person name="Wu L."/>
            <person name="Ma J."/>
        </authorList>
    </citation>
    <scope>NUCLEOTIDE SEQUENCE [LARGE SCALE GENOMIC DNA]</scope>
    <source>
        <strain evidence="2">KCTC 33792</strain>
    </source>
</reference>
<organism evidence="1 2">
    <name type="scientific">Salibacterium lacus</name>
    <dbReference type="NCBI Taxonomy" id="1898109"/>
    <lineage>
        <taxon>Bacteria</taxon>
        <taxon>Bacillati</taxon>
        <taxon>Bacillota</taxon>
        <taxon>Bacilli</taxon>
        <taxon>Bacillales</taxon>
        <taxon>Bacillaceae</taxon>
    </lineage>
</organism>
<accession>A0ABW5T309</accession>
<sequence length="54" mass="6168">MMDWNAALEASTSSVGFFVDFRYRTAVKKKGNDTYLPNMDIYEPNTAVYMPNPV</sequence>
<name>A0ABW5T309_9BACI</name>
<protein>
    <submittedName>
        <fullName evidence="1">Uncharacterized protein</fullName>
    </submittedName>
</protein>
<proteinExistence type="predicted"/>
<dbReference type="Proteomes" id="UP001597520">
    <property type="component" value="Unassembled WGS sequence"/>
</dbReference>
<dbReference type="RefSeq" id="WP_380713056.1">
    <property type="nucleotide sequence ID" value="NZ_JBHUML010000002.1"/>
</dbReference>
<dbReference type="EMBL" id="JBHUML010000002">
    <property type="protein sequence ID" value="MFD2705829.1"/>
    <property type="molecule type" value="Genomic_DNA"/>
</dbReference>
<evidence type="ECO:0000313" key="2">
    <source>
        <dbReference type="Proteomes" id="UP001597520"/>
    </source>
</evidence>
<comment type="caution">
    <text evidence="1">The sequence shown here is derived from an EMBL/GenBank/DDBJ whole genome shotgun (WGS) entry which is preliminary data.</text>
</comment>
<gene>
    <name evidence="1" type="ORF">ACFSUB_10120</name>
</gene>
<evidence type="ECO:0000313" key="1">
    <source>
        <dbReference type="EMBL" id="MFD2705829.1"/>
    </source>
</evidence>